<dbReference type="PROSITE" id="PS51554">
    <property type="entry name" value="PFL"/>
    <property type="match status" value="1"/>
</dbReference>
<dbReference type="InterPro" id="IPR051215">
    <property type="entry name" value="GRE"/>
</dbReference>
<dbReference type="InterPro" id="IPR001150">
    <property type="entry name" value="Gly_radical"/>
</dbReference>
<dbReference type="KEGG" id="amij:EQM06_10465"/>
<dbReference type="Pfam" id="PF01228">
    <property type="entry name" value="Gly_radical"/>
    <property type="match status" value="1"/>
</dbReference>
<dbReference type="AlphaFoldDB" id="A0A410PXF5"/>
<dbReference type="RefSeq" id="WP_128746387.1">
    <property type="nucleotide sequence ID" value="NZ_CP035281.1"/>
</dbReference>
<keyword evidence="1 3" id="KW-0556">Organic radical</keyword>
<sequence length="792" mass="89102">MLTPRVKRMKEKYFETIPTITAERLVLATEAYQKFAGDAVPIFRAKVVRHIMENMTPLIMEDELIVGTATNAYRGANLHPEFQSSSWYISDIDEFSTRSKDPYYISPEDKETILETLKYWEGKSMEDLAQAALPAHIRELEKDDIICVGLENGVSGETVCDHENILAVGIRGYMEECQRNIENTVPQTMEEQAKVDFWKACIIQSEGLITYARRMADEAERMASECTDEKRKKELLTIAENCRVVPENPPQTFQQAIQAVWFVHVYFYIEVCTTACGFGRFDQYMWKFYKKDVIDEKNITREEALEMLECLYLKSCEVYEVRDNWYATAFAGYPMWQILVVGGQTSEGKDATNDLSYLCLEAASELQVKQPVMALRVWEETPEELIKFGCRMIQEGQANPGFFNDGPAIKMCLGKGRGSNLEEARDWTIVGCIQPGPGGGGTDGSPDAGYVNMGKMLEFVLHNGVDPATGKLIGIETGDPRKFKNIEEFKDALKKQIIHHYDMIRIGYNLMQSIHMNRYPVIFASMVTRGCVESGKSVQHGGAKYSTAGLYVTGPANLADSIAAVEKCVFQDKDLTMDELIRACDSNFEGQERLRQLLLNKPEKYGNNLEHVDSIYKEMMDYIANIVQEWNDARGGYYAFGIDSQTMNIPHGAVTGALPDGRLAGEPFCDASSPMMGRDMNGPTATVKSVASMVNEALHEGALYNLRFDPKGVQGEDGLNIIEGVIKTYFEDGGQHIQINVVDNETLKKAQEKPENYKGLMVRVAGYMAYFTELDKSAQDTIIYRTAHLSQN</sequence>
<organism evidence="6 7">
    <name type="scientific">Aminipila luticellarii</name>
    <dbReference type="NCBI Taxonomy" id="2507160"/>
    <lineage>
        <taxon>Bacteria</taxon>
        <taxon>Bacillati</taxon>
        <taxon>Bacillota</taxon>
        <taxon>Clostridia</taxon>
        <taxon>Peptostreptococcales</taxon>
        <taxon>Anaerovoracaceae</taxon>
        <taxon>Aminipila</taxon>
    </lineage>
</organism>
<dbReference type="Pfam" id="PF02901">
    <property type="entry name" value="PFL-like"/>
    <property type="match status" value="1"/>
</dbReference>
<feature type="modified residue" description="Glycine radical" evidence="3">
    <location>
        <position position="766"/>
    </location>
</feature>
<reference evidence="6 7" key="1">
    <citation type="submission" date="2019-01" db="EMBL/GenBank/DDBJ databases">
        <title>Draft genomes of a novel of Aminipila strains.</title>
        <authorList>
            <person name="Ma S."/>
        </authorList>
    </citation>
    <scope>NUCLEOTIDE SEQUENCE [LARGE SCALE GENOMIC DNA]</scope>
    <source>
        <strain evidence="7">JN-39</strain>
    </source>
</reference>
<dbReference type="SUPFAM" id="SSF51998">
    <property type="entry name" value="PFL-like glycyl radical enzymes"/>
    <property type="match status" value="1"/>
</dbReference>
<proteinExistence type="predicted"/>
<protein>
    <submittedName>
        <fullName evidence="6">Pyruvate formate-lyase</fullName>
    </submittedName>
</protein>
<evidence type="ECO:0000256" key="2">
    <source>
        <dbReference type="ARBA" id="ARBA00023239"/>
    </source>
</evidence>
<dbReference type="Gene3D" id="3.20.70.20">
    <property type="match status" value="1"/>
</dbReference>
<evidence type="ECO:0000256" key="3">
    <source>
        <dbReference type="PROSITE-ProRule" id="PRU00493"/>
    </source>
</evidence>
<dbReference type="PANTHER" id="PTHR43641:SF2">
    <property type="entry name" value="DEHYDRATASE YBIW-RELATED"/>
    <property type="match status" value="1"/>
</dbReference>
<dbReference type="GO" id="GO:0016829">
    <property type="term" value="F:lyase activity"/>
    <property type="evidence" value="ECO:0007669"/>
    <property type="project" value="UniProtKB-KW"/>
</dbReference>
<dbReference type="PROSITE" id="PS51149">
    <property type="entry name" value="GLY_RADICAL_2"/>
    <property type="match status" value="1"/>
</dbReference>
<dbReference type="OrthoDB" id="9803969at2"/>
<evidence type="ECO:0000313" key="7">
    <source>
        <dbReference type="Proteomes" id="UP000287601"/>
    </source>
</evidence>
<dbReference type="GO" id="GO:0005829">
    <property type="term" value="C:cytosol"/>
    <property type="evidence" value="ECO:0007669"/>
    <property type="project" value="TreeGrafter"/>
</dbReference>
<evidence type="ECO:0000313" key="6">
    <source>
        <dbReference type="EMBL" id="QAT43609.1"/>
    </source>
</evidence>
<keyword evidence="6" id="KW-0670">Pyruvate</keyword>
<feature type="domain" description="Glycine radical" evidence="4">
    <location>
        <begin position="670"/>
        <end position="791"/>
    </location>
</feature>
<feature type="domain" description="PFL" evidence="5">
    <location>
        <begin position="4"/>
        <end position="663"/>
    </location>
</feature>
<dbReference type="InterPro" id="IPR004184">
    <property type="entry name" value="PFL_dom"/>
</dbReference>
<keyword evidence="7" id="KW-1185">Reference proteome</keyword>
<dbReference type="Proteomes" id="UP000287601">
    <property type="component" value="Chromosome"/>
</dbReference>
<accession>A0A410PXF5</accession>
<dbReference type="PANTHER" id="PTHR43641">
    <property type="entry name" value="FORMATE ACETYLTRANSFERASE 3-RELATED"/>
    <property type="match status" value="1"/>
</dbReference>
<keyword evidence="2 6" id="KW-0456">Lyase</keyword>
<evidence type="ECO:0000259" key="4">
    <source>
        <dbReference type="PROSITE" id="PS51149"/>
    </source>
</evidence>
<gene>
    <name evidence="6" type="ORF">EQM06_10465</name>
</gene>
<evidence type="ECO:0000256" key="1">
    <source>
        <dbReference type="ARBA" id="ARBA00022818"/>
    </source>
</evidence>
<evidence type="ECO:0000259" key="5">
    <source>
        <dbReference type="PROSITE" id="PS51554"/>
    </source>
</evidence>
<name>A0A410PXF5_9FIRM</name>
<dbReference type="EMBL" id="CP035281">
    <property type="protein sequence ID" value="QAT43609.1"/>
    <property type="molecule type" value="Genomic_DNA"/>
</dbReference>